<comment type="caution">
    <text evidence="2">The sequence shown here is derived from an EMBL/GenBank/DDBJ whole genome shotgun (WGS) entry which is preliminary data.</text>
</comment>
<evidence type="ECO:0000256" key="1">
    <source>
        <dbReference type="SAM" id="MobiDB-lite"/>
    </source>
</evidence>
<feature type="compositionally biased region" description="Polar residues" evidence="1">
    <location>
        <begin position="40"/>
        <end position="52"/>
    </location>
</feature>
<evidence type="ECO:0000313" key="2">
    <source>
        <dbReference type="EMBL" id="GER42916.1"/>
    </source>
</evidence>
<organism evidence="2 3">
    <name type="scientific">Striga asiatica</name>
    <name type="common">Asiatic witchweed</name>
    <name type="synonym">Buchnera asiatica</name>
    <dbReference type="NCBI Taxonomy" id="4170"/>
    <lineage>
        <taxon>Eukaryota</taxon>
        <taxon>Viridiplantae</taxon>
        <taxon>Streptophyta</taxon>
        <taxon>Embryophyta</taxon>
        <taxon>Tracheophyta</taxon>
        <taxon>Spermatophyta</taxon>
        <taxon>Magnoliopsida</taxon>
        <taxon>eudicotyledons</taxon>
        <taxon>Gunneridae</taxon>
        <taxon>Pentapetalae</taxon>
        <taxon>asterids</taxon>
        <taxon>lamiids</taxon>
        <taxon>Lamiales</taxon>
        <taxon>Orobanchaceae</taxon>
        <taxon>Buchnereae</taxon>
        <taxon>Striga</taxon>
    </lineage>
</organism>
<accession>A0A5A7QDB6</accession>
<name>A0A5A7QDB6_STRAF</name>
<feature type="region of interest" description="Disordered" evidence="1">
    <location>
        <begin position="1"/>
        <end position="110"/>
    </location>
</feature>
<dbReference type="Proteomes" id="UP000325081">
    <property type="component" value="Unassembled WGS sequence"/>
</dbReference>
<reference evidence="3" key="1">
    <citation type="journal article" date="2019" name="Curr. Biol.">
        <title>Genome Sequence of Striga asiatica Provides Insight into the Evolution of Plant Parasitism.</title>
        <authorList>
            <person name="Yoshida S."/>
            <person name="Kim S."/>
            <person name="Wafula E.K."/>
            <person name="Tanskanen J."/>
            <person name="Kim Y.M."/>
            <person name="Honaas L."/>
            <person name="Yang Z."/>
            <person name="Spallek T."/>
            <person name="Conn C.E."/>
            <person name="Ichihashi Y."/>
            <person name="Cheong K."/>
            <person name="Cui S."/>
            <person name="Der J.P."/>
            <person name="Gundlach H."/>
            <person name="Jiao Y."/>
            <person name="Hori C."/>
            <person name="Ishida J.K."/>
            <person name="Kasahara H."/>
            <person name="Kiba T."/>
            <person name="Kim M.S."/>
            <person name="Koo N."/>
            <person name="Laohavisit A."/>
            <person name="Lee Y.H."/>
            <person name="Lumba S."/>
            <person name="McCourt P."/>
            <person name="Mortimer J.C."/>
            <person name="Mutuku J.M."/>
            <person name="Nomura T."/>
            <person name="Sasaki-Sekimoto Y."/>
            <person name="Seto Y."/>
            <person name="Wang Y."/>
            <person name="Wakatake T."/>
            <person name="Sakakibara H."/>
            <person name="Demura T."/>
            <person name="Yamaguchi S."/>
            <person name="Yoneyama K."/>
            <person name="Manabe R.I."/>
            <person name="Nelson D.C."/>
            <person name="Schulman A.H."/>
            <person name="Timko M.P."/>
            <person name="dePamphilis C.W."/>
            <person name="Choi D."/>
            <person name="Shirasu K."/>
        </authorList>
    </citation>
    <scope>NUCLEOTIDE SEQUENCE [LARGE SCALE GENOMIC DNA]</scope>
    <source>
        <strain evidence="3">cv. UVA1</strain>
    </source>
</reference>
<gene>
    <name evidence="2" type="ORF">STAS_19744</name>
</gene>
<sequence>MDFHEERRDRQMPMNIPQKRGGGPSSFRTDSNRGGGDRQSFASANPQGSSKNRPAEGKESTTPRNNGSFFYDGPHGFREYEPVFPPGDHTSSSSGTWGGKGQAGGDPSLE</sequence>
<protein>
    <submittedName>
        <fullName evidence="2">Galactose oxidase/kelch repeat superfamily protein</fullName>
    </submittedName>
</protein>
<feature type="compositionally biased region" description="Basic and acidic residues" evidence="1">
    <location>
        <begin position="1"/>
        <end position="11"/>
    </location>
</feature>
<dbReference type="EMBL" id="BKCP01006504">
    <property type="protein sequence ID" value="GER42916.1"/>
    <property type="molecule type" value="Genomic_DNA"/>
</dbReference>
<evidence type="ECO:0000313" key="3">
    <source>
        <dbReference type="Proteomes" id="UP000325081"/>
    </source>
</evidence>
<keyword evidence="3" id="KW-1185">Reference proteome</keyword>
<dbReference type="AlphaFoldDB" id="A0A5A7QDB6"/>
<proteinExistence type="predicted"/>